<keyword evidence="1" id="KW-0812">Transmembrane</keyword>
<reference evidence="2 3" key="1">
    <citation type="submission" date="2024-01" db="EMBL/GenBank/DDBJ databases">
        <title>Genome assemblies of Stephania.</title>
        <authorList>
            <person name="Yang L."/>
        </authorList>
    </citation>
    <scope>NUCLEOTIDE SEQUENCE [LARGE SCALE GENOMIC DNA]</scope>
    <source>
        <strain evidence="2">JXDWG</strain>
        <tissue evidence="2">Leaf</tissue>
    </source>
</reference>
<keyword evidence="1" id="KW-0472">Membrane</keyword>
<organism evidence="2 3">
    <name type="scientific">Stephania cephalantha</name>
    <dbReference type="NCBI Taxonomy" id="152367"/>
    <lineage>
        <taxon>Eukaryota</taxon>
        <taxon>Viridiplantae</taxon>
        <taxon>Streptophyta</taxon>
        <taxon>Embryophyta</taxon>
        <taxon>Tracheophyta</taxon>
        <taxon>Spermatophyta</taxon>
        <taxon>Magnoliopsida</taxon>
        <taxon>Ranunculales</taxon>
        <taxon>Menispermaceae</taxon>
        <taxon>Menispermoideae</taxon>
        <taxon>Cissampelideae</taxon>
        <taxon>Stephania</taxon>
    </lineage>
</organism>
<dbReference type="EMBL" id="JBBNAG010000013">
    <property type="protein sequence ID" value="KAK9083150.1"/>
    <property type="molecule type" value="Genomic_DNA"/>
</dbReference>
<dbReference type="Proteomes" id="UP001419268">
    <property type="component" value="Unassembled WGS sequence"/>
</dbReference>
<keyword evidence="3" id="KW-1185">Reference proteome</keyword>
<evidence type="ECO:0000313" key="2">
    <source>
        <dbReference type="EMBL" id="KAK9083150.1"/>
    </source>
</evidence>
<gene>
    <name evidence="2" type="ORF">Scep_029621</name>
</gene>
<protein>
    <submittedName>
        <fullName evidence="2">Uncharacterized protein</fullName>
    </submittedName>
</protein>
<proteinExistence type="predicted"/>
<evidence type="ECO:0000313" key="3">
    <source>
        <dbReference type="Proteomes" id="UP001419268"/>
    </source>
</evidence>
<sequence>MSYNISLCKTRSLRKNDEWDNMNMIPYALAMKIITYVILCIQLDMPYALKKTYIYLIDYSEGHWIFIDNILKYFRSTREMLLDL</sequence>
<keyword evidence="1" id="KW-1133">Transmembrane helix</keyword>
<accession>A0AAP0E103</accession>
<name>A0AAP0E103_9MAGN</name>
<evidence type="ECO:0000256" key="1">
    <source>
        <dbReference type="SAM" id="Phobius"/>
    </source>
</evidence>
<feature type="transmembrane region" description="Helical" evidence="1">
    <location>
        <begin position="24"/>
        <end position="43"/>
    </location>
</feature>
<dbReference type="AlphaFoldDB" id="A0AAP0E103"/>
<comment type="caution">
    <text evidence="2">The sequence shown here is derived from an EMBL/GenBank/DDBJ whole genome shotgun (WGS) entry which is preliminary data.</text>
</comment>